<dbReference type="InterPro" id="IPR002293">
    <property type="entry name" value="AA/rel_permease1"/>
</dbReference>
<evidence type="ECO:0000256" key="1">
    <source>
        <dbReference type="ARBA" id="ARBA00004651"/>
    </source>
</evidence>
<comment type="subcellular location">
    <subcellularLocation>
        <location evidence="1">Cell membrane</location>
        <topology evidence="1">Multi-pass membrane protein</topology>
    </subcellularLocation>
</comment>
<feature type="domain" description="RCK C-terminal" evidence="8">
    <location>
        <begin position="602"/>
        <end position="685"/>
    </location>
</feature>
<dbReference type="InterPro" id="IPR016152">
    <property type="entry name" value="PTrfase/Anion_transptr"/>
</dbReference>
<evidence type="ECO:0000256" key="3">
    <source>
        <dbReference type="ARBA" id="ARBA00022692"/>
    </source>
</evidence>
<accession>A0A381QQE8</accession>
<dbReference type="InterPro" id="IPR036721">
    <property type="entry name" value="RCK_C_sf"/>
</dbReference>
<feature type="transmembrane region" description="Helical" evidence="6">
    <location>
        <begin position="311"/>
        <end position="332"/>
    </location>
</feature>
<dbReference type="SUPFAM" id="SSF55804">
    <property type="entry name" value="Phoshotransferase/anion transport protein"/>
    <property type="match status" value="1"/>
</dbReference>
<feature type="transmembrane region" description="Helical" evidence="6">
    <location>
        <begin position="116"/>
        <end position="136"/>
    </location>
</feature>
<keyword evidence="5 6" id="KW-0472">Membrane</keyword>
<feature type="transmembrane region" description="Helical" evidence="6">
    <location>
        <begin position="338"/>
        <end position="357"/>
    </location>
</feature>
<dbReference type="InterPro" id="IPR050367">
    <property type="entry name" value="APC_superfamily"/>
</dbReference>
<evidence type="ECO:0000256" key="2">
    <source>
        <dbReference type="ARBA" id="ARBA00022475"/>
    </source>
</evidence>
<dbReference type="Pfam" id="PF13520">
    <property type="entry name" value="AA_permease_2"/>
    <property type="match status" value="1"/>
</dbReference>
<name>A0A381QQE8_9ZZZZ</name>
<dbReference type="Pfam" id="PF00359">
    <property type="entry name" value="PTS_EIIA_2"/>
    <property type="match status" value="1"/>
</dbReference>
<gene>
    <name evidence="9" type="ORF">METZ01_LOCUS34164</name>
</gene>
<dbReference type="InterPro" id="IPR002178">
    <property type="entry name" value="PTS_EIIA_type-2_dom"/>
</dbReference>
<feature type="transmembrane region" description="Helical" evidence="6">
    <location>
        <begin position="394"/>
        <end position="412"/>
    </location>
</feature>
<feature type="transmembrane region" description="Helical" evidence="6">
    <location>
        <begin position="369"/>
        <end position="388"/>
    </location>
</feature>
<dbReference type="PROSITE" id="PS51094">
    <property type="entry name" value="PTS_EIIA_TYPE_2"/>
    <property type="match status" value="1"/>
</dbReference>
<evidence type="ECO:0000256" key="5">
    <source>
        <dbReference type="ARBA" id="ARBA00023136"/>
    </source>
</evidence>
<feature type="transmembrane region" description="Helical" evidence="6">
    <location>
        <begin position="12"/>
        <end position="32"/>
    </location>
</feature>
<dbReference type="PANTHER" id="PTHR42770:SF7">
    <property type="entry name" value="MEMBRANE PROTEIN"/>
    <property type="match status" value="1"/>
</dbReference>
<feature type="transmembrane region" description="Helical" evidence="6">
    <location>
        <begin position="213"/>
        <end position="239"/>
    </location>
</feature>
<feature type="domain" description="PTS EIIA type-2" evidence="7">
    <location>
        <begin position="461"/>
        <end position="611"/>
    </location>
</feature>
<feature type="transmembrane region" description="Helical" evidence="6">
    <location>
        <begin position="81"/>
        <end position="110"/>
    </location>
</feature>
<dbReference type="InterPro" id="IPR006037">
    <property type="entry name" value="RCK_C"/>
</dbReference>
<keyword evidence="4 6" id="KW-1133">Transmembrane helix</keyword>
<evidence type="ECO:0000259" key="7">
    <source>
        <dbReference type="PROSITE" id="PS51094"/>
    </source>
</evidence>
<sequence>MLKKELTLLNVYCIATGTTLSAGFFLLPGIAFNEAGPAVILSYLIAAIPLIPAMFSIVELATAMPRAGGAYYFLDRSMGPFVGTIGGLGTWLALVLKTAFALIGMGAYLGIFWPEVPIVTLAVILAVVFGIINLFGAKKTGTLQVLMVFALLIILTTFISKGIPNIDFENFDGFFDKGGVSIFSTAGLVYISYVGITNIASVSEEVNNPERNLPLGVFLAIGTAILIYAVGTTIMVGVLPAEELASDLTPVASASYILFGEWGKIGLTAAAVIAFASVANAGILSASRYPLAMSRDHLIPAGFSRLTQRNIPVYGIAVTVGLIIFLVLYFDIASIAKLASAFQLLMFALICSAVIVMRESKIEAYDPGFISPFYPWMQIFGVFAPLWLIAEMGIVPILFSLALFTVGTIWYVSYARGKVVRSGAIYHLFARLGEQRFEGLDRELRGIMKEKGVREEDPFDEVVTRAVVMEFTSEKTFEEITRDVSNQLASTLEFDAEELEQRFMEGSRIGATPISHGAALPHIRLPEIEKAEMILVRTIQPCFVKALNFSGKTSMQGPIHAFFFLVSPNENPGQHLRILAQIAGRVDDENFIKDWMDATDDQELKEILLRDERFFSLTIRNNTQSSALIGNSLRDIRMPEGCLVALIRRKGETIVPRGLTELMEGDRLTIIGDAQGIEQLINEYS</sequence>
<evidence type="ECO:0000313" key="9">
    <source>
        <dbReference type="EMBL" id="SUZ81310.1"/>
    </source>
</evidence>
<evidence type="ECO:0008006" key="10">
    <source>
        <dbReference type="Google" id="ProtNLM"/>
    </source>
</evidence>
<feature type="transmembrane region" description="Helical" evidence="6">
    <location>
        <begin position="180"/>
        <end position="201"/>
    </location>
</feature>
<evidence type="ECO:0000256" key="6">
    <source>
        <dbReference type="SAM" id="Phobius"/>
    </source>
</evidence>
<dbReference type="GO" id="GO:0005886">
    <property type="term" value="C:plasma membrane"/>
    <property type="evidence" value="ECO:0007669"/>
    <property type="project" value="UniProtKB-SubCell"/>
</dbReference>
<dbReference type="AlphaFoldDB" id="A0A381QQE8"/>
<evidence type="ECO:0000259" key="8">
    <source>
        <dbReference type="PROSITE" id="PS51202"/>
    </source>
</evidence>
<keyword evidence="2" id="KW-1003">Cell membrane</keyword>
<reference evidence="9" key="1">
    <citation type="submission" date="2018-05" db="EMBL/GenBank/DDBJ databases">
        <authorList>
            <person name="Lanie J.A."/>
            <person name="Ng W.-L."/>
            <person name="Kazmierczak K.M."/>
            <person name="Andrzejewski T.M."/>
            <person name="Davidsen T.M."/>
            <person name="Wayne K.J."/>
            <person name="Tettelin H."/>
            <person name="Glass J.I."/>
            <person name="Rusch D."/>
            <person name="Podicherti R."/>
            <person name="Tsui H.-C.T."/>
            <person name="Winkler M.E."/>
        </authorList>
    </citation>
    <scope>NUCLEOTIDE SEQUENCE</scope>
</reference>
<dbReference type="GO" id="GO:0006813">
    <property type="term" value="P:potassium ion transport"/>
    <property type="evidence" value="ECO:0007669"/>
    <property type="project" value="InterPro"/>
</dbReference>
<dbReference type="Gene3D" id="3.40.930.10">
    <property type="entry name" value="Mannitol-specific EII, Chain A"/>
    <property type="match status" value="1"/>
</dbReference>
<organism evidence="9">
    <name type="scientific">marine metagenome</name>
    <dbReference type="NCBI Taxonomy" id="408172"/>
    <lineage>
        <taxon>unclassified sequences</taxon>
        <taxon>metagenomes</taxon>
        <taxon>ecological metagenomes</taxon>
    </lineage>
</organism>
<dbReference type="PANTHER" id="PTHR42770">
    <property type="entry name" value="AMINO ACID TRANSPORTER-RELATED"/>
    <property type="match status" value="1"/>
</dbReference>
<dbReference type="EMBL" id="UINC01001462">
    <property type="protein sequence ID" value="SUZ81310.1"/>
    <property type="molecule type" value="Genomic_DNA"/>
</dbReference>
<feature type="transmembrane region" description="Helical" evidence="6">
    <location>
        <begin position="38"/>
        <end position="60"/>
    </location>
</feature>
<keyword evidence="3 6" id="KW-0812">Transmembrane</keyword>
<proteinExistence type="predicted"/>
<dbReference type="Gene3D" id="1.20.1740.10">
    <property type="entry name" value="Amino acid/polyamine transporter I"/>
    <property type="match status" value="1"/>
</dbReference>
<dbReference type="Pfam" id="PF02080">
    <property type="entry name" value="TrkA_C"/>
    <property type="match status" value="1"/>
</dbReference>
<dbReference type="SUPFAM" id="SSF116726">
    <property type="entry name" value="TrkA C-terminal domain-like"/>
    <property type="match status" value="1"/>
</dbReference>
<evidence type="ECO:0000256" key="4">
    <source>
        <dbReference type="ARBA" id="ARBA00022989"/>
    </source>
</evidence>
<dbReference type="PROSITE" id="PS51202">
    <property type="entry name" value="RCK_C"/>
    <property type="match status" value="1"/>
</dbReference>
<feature type="transmembrane region" description="Helical" evidence="6">
    <location>
        <begin position="265"/>
        <end position="291"/>
    </location>
</feature>
<dbReference type="Gene3D" id="3.30.70.1450">
    <property type="entry name" value="Regulator of K+ conductance, C-terminal domain"/>
    <property type="match status" value="1"/>
</dbReference>
<feature type="transmembrane region" description="Helical" evidence="6">
    <location>
        <begin position="143"/>
        <end position="160"/>
    </location>
</feature>
<protein>
    <recommendedName>
        <fullName evidence="10">Amino acid permease</fullName>
    </recommendedName>
</protein>
<dbReference type="GO" id="GO:0008324">
    <property type="term" value="F:monoatomic cation transmembrane transporter activity"/>
    <property type="evidence" value="ECO:0007669"/>
    <property type="project" value="InterPro"/>
</dbReference>